<dbReference type="GO" id="GO:0006508">
    <property type="term" value="P:proteolysis"/>
    <property type="evidence" value="ECO:0007669"/>
    <property type="project" value="UniProtKB-KW"/>
</dbReference>
<comment type="subcellular location">
    <subcellularLocation>
        <location evidence="1">Secreted</location>
    </subcellularLocation>
</comment>
<evidence type="ECO:0000256" key="1">
    <source>
        <dbReference type="ARBA" id="ARBA00004613"/>
    </source>
</evidence>
<dbReference type="InterPro" id="IPR001969">
    <property type="entry name" value="Aspartic_peptidase_AS"/>
</dbReference>
<evidence type="ECO:0000256" key="5">
    <source>
        <dbReference type="ARBA" id="ARBA00022729"/>
    </source>
</evidence>
<feature type="compositionally biased region" description="Low complexity" evidence="9">
    <location>
        <begin position="73"/>
        <end position="84"/>
    </location>
</feature>
<dbReference type="Pfam" id="PF14541">
    <property type="entry name" value="TAXi_C"/>
    <property type="match status" value="1"/>
</dbReference>
<evidence type="ECO:0000256" key="3">
    <source>
        <dbReference type="ARBA" id="ARBA00022525"/>
    </source>
</evidence>
<reference evidence="12" key="1">
    <citation type="submission" date="2022-08" db="EMBL/GenBank/DDBJ databases">
        <authorList>
            <person name="Gutierrez-Valencia J."/>
        </authorList>
    </citation>
    <scope>NUCLEOTIDE SEQUENCE</scope>
</reference>
<keyword evidence="7" id="KW-0378">Hydrolase</keyword>
<dbReference type="InterPro" id="IPR021109">
    <property type="entry name" value="Peptidase_aspartic_dom_sf"/>
</dbReference>
<dbReference type="InterPro" id="IPR051708">
    <property type="entry name" value="Plant_Aspart_Prot_A1"/>
</dbReference>
<dbReference type="PANTHER" id="PTHR47967">
    <property type="entry name" value="OS07G0603500 PROTEIN-RELATED"/>
    <property type="match status" value="1"/>
</dbReference>
<dbReference type="PANTHER" id="PTHR47967:SF66">
    <property type="entry name" value="ASPARTIC PROTEINASE CDR1-RELATED"/>
    <property type="match status" value="1"/>
</dbReference>
<dbReference type="InterPro" id="IPR034161">
    <property type="entry name" value="Pepsin-like_plant"/>
</dbReference>
<proteinExistence type="inferred from homology"/>
<dbReference type="FunFam" id="2.40.70.10:FF:000050">
    <property type="entry name" value="Aspartic proteinase CDR1"/>
    <property type="match status" value="1"/>
</dbReference>
<keyword evidence="3" id="KW-0964">Secreted</keyword>
<evidence type="ECO:0000313" key="12">
    <source>
        <dbReference type="EMBL" id="CAI0422873.1"/>
    </source>
</evidence>
<keyword evidence="5 10" id="KW-0732">Signal</keyword>
<evidence type="ECO:0000256" key="2">
    <source>
        <dbReference type="ARBA" id="ARBA00007447"/>
    </source>
</evidence>
<feature type="domain" description="Peptidase A1" evidence="11">
    <location>
        <begin position="104"/>
        <end position="450"/>
    </location>
</feature>
<name>A0AAV0KL26_9ROSI</name>
<dbReference type="InterPro" id="IPR032861">
    <property type="entry name" value="TAXi_N"/>
</dbReference>
<dbReference type="EMBL" id="CAMGYJ010000005">
    <property type="protein sequence ID" value="CAI0422873.1"/>
    <property type="molecule type" value="Genomic_DNA"/>
</dbReference>
<keyword evidence="13" id="KW-1185">Reference proteome</keyword>
<dbReference type="GO" id="GO:0005576">
    <property type="term" value="C:extracellular region"/>
    <property type="evidence" value="ECO:0007669"/>
    <property type="project" value="UniProtKB-SubCell"/>
</dbReference>
<feature type="chain" id="PRO_5043773797" description="Peptidase A1 domain-containing protein" evidence="10">
    <location>
        <begin position="27"/>
        <end position="459"/>
    </location>
</feature>
<dbReference type="AlphaFoldDB" id="A0AAV0KL26"/>
<accession>A0AAV0KL26</accession>
<evidence type="ECO:0000256" key="9">
    <source>
        <dbReference type="SAM" id="MobiDB-lite"/>
    </source>
</evidence>
<evidence type="ECO:0000259" key="11">
    <source>
        <dbReference type="PROSITE" id="PS51767"/>
    </source>
</evidence>
<dbReference type="InterPro" id="IPR032799">
    <property type="entry name" value="TAXi_C"/>
</dbReference>
<evidence type="ECO:0000256" key="7">
    <source>
        <dbReference type="ARBA" id="ARBA00022801"/>
    </source>
</evidence>
<evidence type="ECO:0000256" key="4">
    <source>
        <dbReference type="ARBA" id="ARBA00022670"/>
    </source>
</evidence>
<evidence type="ECO:0000313" key="13">
    <source>
        <dbReference type="Proteomes" id="UP001154282"/>
    </source>
</evidence>
<feature type="signal peptide" evidence="10">
    <location>
        <begin position="1"/>
        <end position="26"/>
    </location>
</feature>
<evidence type="ECO:0000256" key="10">
    <source>
        <dbReference type="SAM" id="SignalP"/>
    </source>
</evidence>
<dbReference type="FunFam" id="2.40.70.10:FF:000016">
    <property type="entry name" value="Probable aspartic protease At2g35615"/>
    <property type="match status" value="1"/>
</dbReference>
<sequence length="459" mass="48046">MASPITTTILALSLSLTLTLLTLVNAEAAGGFTVDLVHRDSSSSPFYDPLETPAQRIRNSLKRSFSRAQRFSAAMAAASSPTTTSRRRRRGGADSPLAASDGEYLMNISLGTPPFPIVAIADTGSDLIWTQCKPCTNCYKQNAAVFSPNSSSTYKTVPCQSSACDSLQSEVGSYCSSNDGVCQYEASYGDQSHTKGDIAVETLTLGSTAGPRRHVAFPKMVIGCGHDNAGTFSPKGSGIVGLGGGSVSLVTQLGPHIGGKFSYCLVPSSAAAEATSTLSFGQSAVVSGNGVATTPLIPDPSQPTFYVVQLEAVSVGSKKIPFHGSTVGETSSGNIIVDSGTTLTLVPTDFFTQLSSAVESQVTGSNKTTDPQGYLSLCYVSGPKLKVPSITAHFKGADVALTVENVFIKVSDTVACLAFYGNDDVSIYGNVAQQNFRVGYDLQKHTLSFKPTDCTQKFF</sequence>
<feature type="region of interest" description="Disordered" evidence="9">
    <location>
        <begin position="73"/>
        <end position="98"/>
    </location>
</feature>
<keyword evidence="6" id="KW-0064">Aspartyl protease</keyword>
<evidence type="ECO:0000256" key="8">
    <source>
        <dbReference type="ARBA" id="ARBA00023180"/>
    </source>
</evidence>
<evidence type="ECO:0000256" key="6">
    <source>
        <dbReference type="ARBA" id="ARBA00022750"/>
    </source>
</evidence>
<organism evidence="12 13">
    <name type="scientific">Linum tenue</name>
    <dbReference type="NCBI Taxonomy" id="586396"/>
    <lineage>
        <taxon>Eukaryota</taxon>
        <taxon>Viridiplantae</taxon>
        <taxon>Streptophyta</taxon>
        <taxon>Embryophyta</taxon>
        <taxon>Tracheophyta</taxon>
        <taxon>Spermatophyta</taxon>
        <taxon>Magnoliopsida</taxon>
        <taxon>eudicotyledons</taxon>
        <taxon>Gunneridae</taxon>
        <taxon>Pentapetalae</taxon>
        <taxon>rosids</taxon>
        <taxon>fabids</taxon>
        <taxon>Malpighiales</taxon>
        <taxon>Linaceae</taxon>
        <taxon>Linum</taxon>
    </lineage>
</organism>
<dbReference type="Proteomes" id="UP001154282">
    <property type="component" value="Unassembled WGS sequence"/>
</dbReference>
<dbReference type="Pfam" id="PF14543">
    <property type="entry name" value="TAXi_N"/>
    <property type="match status" value="1"/>
</dbReference>
<keyword evidence="4" id="KW-0645">Protease</keyword>
<dbReference type="PROSITE" id="PS00141">
    <property type="entry name" value="ASP_PROTEASE"/>
    <property type="match status" value="2"/>
</dbReference>
<dbReference type="SUPFAM" id="SSF50630">
    <property type="entry name" value="Acid proteases"/>
    <property type="match status" value="1"/>
</dbReference>
<comment type="caution">
    <text evidence="12">The sequence shown here is derived from an EMBL/GenBank/DDBJ whole genome shotgun (WGS) entry which is preliminary data.</text>
</comment>
<comment type="similarity">
    <text evidence="2">Belongs to the peptidase A1 family.</text>
</comment>
<dbReference type="InterPro" id="IPR033121">
    <property type="entry name" value="PEPTIDASE_A1"/>
</dbReference>
<protein>
    <recommendedName>
        <fullName evidence="11">Peptidase A1 domain-containing protein</fullName>
    </recommendedName>
</protein>
<dbReference type="PROSITE" id="PS51767">
    <property type="entry name" value="PEPTIDASE_A1"/>
    <property type="match status" value="1"/>
</dbReference>
<dbReference type="Gene3D" id="2.40.70.10">
    <property type="entry name" value="Acid Proteases"/>
    <property type="match status" value="2"/>
</dbReference>
<dbReference type="CDD" id="cd05476">
    <property type="entry name" value="pepsin_A_like_plant"/>
    <property type="match status" value="1"/>
</dbReference>
<dbReference type="GO" id="GO:0004190">
    <property type="term" value="F:aspartic-type endopeptidase activity"/>
    <property type="evidence" value="ECO:0007669"/>
    <property type="project" value="UniProtKB-KW"/>
</dbReference>
<keyword evidence="8" id="KW-0325">Glycoprotein</keyword>
<gene>
    <name evidence="12" type="ORF">LITE_LOCUS19302</name>
</gene>